<dbReference type="PANTHER" id="PTHR18841:SF0">
    <property type="entry name" value="VITELLINE MEMBRANE OUTER LAYER 1 HOMOLOG A-RELATED"/>
    <property type="match status" value="1"/>
</dbReference>
<organism evidence="3 4">
    <name type="scientific">Gonium pectorale</name>
    <name type="common">Green alga</name>
    <dbReference type="NCBI Taxonomy" id="33097"/>
    <lineage>
        <taxon>Eukaryota</taxon>
        <taxon>Viridiplantae</taxon>
        <taxon>Chlorophyta</taxon>
        <taxon>core chlorophytes</taxon>
        <taxon>Chlorophyceae</taxon>
        <taxon>CS clade</taxon>
        <taxon>Chlamydomonadales</taxon>
        <taxon>Volvocaceae</taxon>
        <taxon>Gonium</taxon>
    </lineage>
</organism>
<dbReference type="InterPro" id="IPR005515">
    <property type="entry name" value="VOMI"/>
</dbReference>
<dbReference type="GO" id="GO:0005615">
    <property type="term" value="C:extracellular space"/>
    <property type="evidence" value="ECO:0007669"/>
    <property type="project" value="TreeGrafter"/>
</dbReference>
<evidence type="ECO:0000256" key="1">
    <source>
        <dbReference type="SAM" id="MobiDB-lite"/>
    </source>
</evidence>
<dbReference type="EMBL" id="LSYV01000028">
    <property type="protein sequence ID" value="KXZ48544.1"/>
    <property type="molecule type" value="Genomic_DNA"/>
</dbReference>
<reference evidence="4" key="1">
    <citation type="journal article" date="2016" name="Nat. Commun.">
        <title>The Gonium pectorale genome demonstrates co-option of cell cycle regulation during the evolution of multicellularity.</title>
        <authorList>
            <person name="Hanschen E.R."/>
            <person name="Marriage T.N."/>
            <person name="Ferris P.J."/>
            <person name="Hamaji T."/>
            <person name="Toyoda A."/>
            <person name="Fujiyama A."/>
            <person name="Neme R."/>
            <person name="Noguchi H."/>
            <person name="Minakuchi Y."/>
            <person name="Suzuki M."/>
            <person name="Kawai-Toyooka H."/>
            <person name="Smith D.R."/>
            <person name="Sparks H."/>
            <person name="Anderson J."/>
            <person name="Bakaric R."/>
            <person name="Luria V."/>
            <person name="Karger A."/>
            <person name="Kirschner M.W."/>
            <person name="Durand P.M."/>
            <person name="Michod R.E."/>
            <person name="Nozaki H."/>
            <person name="Olson B.J."/>
        </authorList>
    </citation>
    <scope>NUCLEOTIDE SEQUENCE [LARGE SCALE GENOMIC DNA]</scope>
    <source>
        <strain evidence="4">NIES-2863</strain>
    </source>
</reference>
<dbReference type="OrthoDB" id="528013at2759"/>
<dbReference type="PANTHER" id="PTHR18841">
    <property type="entry name" value="VITELLINE MEMBRANE OUTER LAYER PROTEIN I-RELATED"/>
    <property type="match status" value="1"/>
</dbReference>
<sequence>MNRMDMHTVIYVIHYSPLLPRPKTLLYDTVRTDRCTHDTQLLNLVEGLIKTRRERRYMWFAIIAMFLLGAVLIGAIVGLTYAVVAALKDTEIHDGTLFVKGSTTEVVRTGSAEFSVLNGVMVSRESVLAARNGTNSTASPSDAPPANAVLQTASFLGTPVKFSSRVDIRTLMELKYLLIKGAGEIELGVMVTGVARVPQAGSVYGTVLHIITAAGTITLDGTAITFDSEVADIFAKAGFTVARNRRALLGIYDVLGFFNLIKDLSVMNLPDDQPRPALPTGDFLMKLKVYELCVVPSTPEGDRCLYHFPEDPATEDDSGLMLNPPPSIPGDVDDGRLPAPSAPPPADDSRRSLLLGGSSAFGSDLPRRGLRHVHVRTAPHRSLADGGGDFATDLAGVEVVNGVRYMTHNETAVSWKGSLRTVFDYAIYPSWQKIDLQHAGSDVMYTWQQPTLGEGSPNIPVPYYCRNSTKPPQQAAGGGDVKDRVLSFTYEGVDTLDDGGSLARHFKLVMKQFGTSSNITIDYWDTLTGNMPIAFKFEHPQFGAGRIRVLEFKPITESSPEIADAKSWETNVYIPKLTSPFSVNGEVAPSEEWIQAAQRRRALEYYTPERLEEAHRRAEQWATLDHVGFTGEWPEWAVDMYGGVHPAYQLARSGRALMEHENRNCSQASLSVRIPFLVCTAEIQIVGGAAGGYLAGSLGCSGTVFGVLAISGKLEGNMCEKKVKGCMTLGLGLGKGNWLVTQMGIDGIDILSICVGGDWEAMEFFAEATLTLWFLVVKAEATAGLKWHAAGDDPRVDRVKVEGFWGVDYFFGSLWFSFGTYRFDSLTNRYLRGSPAVKAVEADPVILNLNSWISVHEGQGTIGRPAVSFALRIENQQGENDDTALNGLKVNCKNGDQLMVNEGMWGTGWYDGSQKNAASATLAECKDGRYFTGVQVRFEGKQYSNDDTAMNSIRFACGYNNRVGKTDDLGTAYALEVHPGYWGE</sequence>
<keyword evidence="4" id="KW-1185">Reference proteome</keyword>
<proteinExistence type="predicted"/>
<evidence type="ECO:0000313" key="3">
    <source>
        <dbReference type="EMBL" id="KXZ48544.1"/>
    </source>
</evidence>
<dbReference type="InterPro" id="IPR036706">
    <property type="entry name" value="VOMI_sf"/>
</dbReference>
<dbReference type="Pfam" id="PF03762">
    <property type="entry name" value="VOMI"/>
    <property type="match status" value="1"/>
</dbReference>
<accession>A0A150GFD9</accession>
<evidence type="ECO:0000256" key="2">
    <source>
        <dbReference type="SAM" id="Phobius"/>
    </source>
</evidence>
<keyword evidence="2" id="KW-0472">Membrane</keyword>
<feature type="transmembrane region" description="Helical" evidence="2">
    <location>
        <begin position="57"/>
        <end position="84"/>
    </location>
</feature>
<gene>
    <name evidence="3" type="ORF">GPECTOR_27g715</name>
</gene>
<protein>
    <submittedName>
        <fullName evidence="3">Uncharacterized protein</fullName>
    </submittedName>
</protein>
<dbReference type="SUPFAM" id="SSF51092">
    <property type="entry name" value="Vitelline membrane outer protein-I (VMO-I)"/>
    <property type="match status" value="1"/>
</dbReference>
<keyword evidence="2" id="KW-0812">Transmembrane</keyword>
<evidence type="ECO:0000313" key="4">
    <source>
        <dbReference type="Proteomes" id="UP000075714"/>
    </source>
</evidence>
<dbReference type="Gene3D" id="2.100.10.20">
    <property type="entry name" value="Vitelline membrane outer layer protein I (VOMI)"/>
    <property type="match status" value="1"/>
</dbReference>
<feature type="region of interest" description="Disordered" evidence="1">
    <location>
        <begin position="315"/>
        <end position="353"/>
    </location>
</feature>
<dbReference type="AlphaFoldDB" id="A0A150GFD9"/>
<keyword evidence="2" id="KW-1133">Transmembrane helix</keyword>
<dbReference type="STRING" id="33097.A0A150GFD9"/>
<comment type="caution">
    <text evidence="3">The sequence shown here is derived from an EMBL/GenBank/DDBJ whole genome shotgun (WGS) entry which is preliminary data.</text>
</comment>
<name>A0A150GFD9_GONPE</name>
<dbReference type="Proteomes" id="UP000075714">
    <property type="component" value="Unassembled WGS sequence"/>
</dbReference>